<reference evidence="2" key="1">
    <citation type="submission" date="2023-01" db="EMBL/GenBank/DDBJ databases">
        <title>The genome sequence of Kordiimonadaceae bacterium 6D33.</title>
        <authorList>
            <person name="Liu Y."/>
        </authorList>
    </citation>
    <scope>NUCLEOTIDE SEQUENCE</scope>
    <source>
        <strain evidence="2">6D33</strain>
    </source>
</reference>
<dbReference type="KEGG" id="gso:PH603_00760"/>
<dbReference type="Proteomes" id="UP001217500">
    <property type="component" value="Chromosome"/>
</dbReference>
<evidence type="ECO:0000313" key="3">
    <source>
        <dbReference type="Proteomes" id="UP001217500"/>
    </source>
</evidence>
<proteinExistence type="predicted"/>
<keyword evidence="3" id="KW-1185">Reference proteome</keyword>
<dbReference type="EMBL" id="CP116805">
    <property type="protein sequence ID" value="WCL54289.1"/>
    <property type="molecule type" value="Genomic_DNA"/>
</dbReference>
<feature type="region of interest" description="Disordered" evidence="1">
    <location>
        <begin position="1"/>
        <end position="24"/>
    </location>
</feature>
<dbReference type="AlphaFoldDB" id="A0AAE9XQA4"/>
<protein>
    <submittedName>
        <fullName evidence="2">Uncharacterized protein</fullName>
    </submittedName>
</protein>
<accession>A0AAE9XQA4</accession>
<sequence length="347" mass="38494">MIPTQKITTGTNSAVIQSGRDTNLGVSPEQMRQIVETLADQMPKYAAIAAEIVEARLKTFEEKIMDRFSTSESANPKAFSDPDFQYLLGKSQQAFARSGDQLTADVLVDLIAERSLQAERSRLTLSLNDAVERSALLTKNEFAELSLAFLLRFTRKLGLTNFRALVENLKETSSPLLKDISRESSSYSYLAAQACASVEIGTINFMDMMSGTYGGLISLGTPRKKFAAILGENFESDYPGIIVGCINGGTAFQADALNLESLVERMRKYSIEDKAKQVWNAHMEGVMNQEQFVENGKKYFDELPHLVELWQTTPLKHLELTSVGIAIAYANLKRVSSFSADLSIWIK</sequence>
<name>A0AAE9XQA4_9PROT</name>
<dbReference type="InterPro" id="IPR053773">
    <property type="entry name" value="Vpar_1526-like"/>
</dbReference>
<evidence type="ECO:0000256" key="1">
    <source>
        <dbReference type="SAM" id="MobiDB-lite"/>
    </source>
</evidence>
<organism evidence="2 3">
    <name type="scientific">Gimibacter soli</name>
    <dbReference type="NCBI Taxonomy" id="3024400"/>
    <lineage>
        <taxon>Bacteria</taxon>
        <taxon>Pseudomonadati</taxon>
        <taxon>Pseudomonadota</taxon>
        <taxon>Alphaproteobacteria</taxon>
        <taxon>Kordiimonadales</taxon>
        <taxon>Temperatibacteraceae</taxon>
        <taxon>Gimibacter</taxon>
    </lineage>
</organism>
<dbReference type="RefSeq" id="WP_289504008.1">
    <property type="nucleotide sequence ID" value="NZ_CP116805.1"/>
</dbReference>
<evidence type="ECO:0000313" key="2">
    <source>
        <dbReference type="EMBL" id="WCL54289.1"/>
    </source>
</evidence>
<dbReference type="NCBIfam" id="NF045477">
    <property type="entry name" value="LPO_1073_dom"/>
    <property type="match status" value="1"/>
</dbReference>
<gene>
    <name evidence="2" type="ORF">PH603_00760</name>
</gene>